<sequence length="154" mass="16171">MTGQPVDPKAFILGVTEVFNQHDPDRAAAFYAEDAEVVNHGTGRRVVGRAAIREDLAALMAAADDLRIEKTVVVGDGDVFADEFLLIGTHTGPLAGIPATGRPFRLAHAAFGWVRDGRIVRHHLHWNPADLFAQLGVVPGEAPAVPAGAGAPAG</sequence>
<accession>A0A239A4K5</accession>
<dbReference type="Pfam" id="PF07366">
    <property type="entry name" value="SnoaL"/>
    <property type="match status" value="1"/>
</dbReference>
<dbReference type="SUPFAM" id="SSF54427">
    <property type="entry name" value="NTF2-like"/>
    <property type="match status" value="1"/>
</dbReference>
<evidence type="ECO:0008006" key="3">
    <source>
        <dbReference type="Google" id="ProtNLM"/>
    </source>
</evidence>
<organism evidence="1 2">
    <name type="scientific">Geodermatophilus saharensis</name>
    <dbReference type="NCBI Taxonomy" id="1137994"/>
    <lineage>
        <taxon>Bacteria</taxon>
        <taxon>Bacillati</taxon>
        <taxon>Actinomycetota</taxon>
        <taxon>Actinomycetes</taxon>
        <taxon>Geodermatophilales</taxon>
        <taxon>Geodermatophilaceae</taxon>
        <taxon>Geodermatophilus</taxon>
    </lineage>
</organism>
<dbReference type="EMBL" id="FZOH01000001">
    <property type="protein sequence ID" value="SNR90587.1"/>
    <property type="molecule type" value="Genomic_DNA"/>
</dbReference>
<dbReference type="GO" id="GO:0030638">
    <property type="term" value="P:polyketide metabolic process"/>
    <property type="evidence" value="ECO:0007669"/>
    <property type="project" value="InterPro"/>
</dbReference>
<dbReference type="RefSeq" id="WP_089402325.1">
    <property type="nucleotide sequence ID" value="NZ_FZOH01000001.1"/>
</dbReference>
<reference evidence="2" key="1">
    <citation type="submission" date="2017-06" db="EMBL/GenBank/DDBJ databases">
        <authorList>
            <person name="Varghese N."/>
            <person name="Submissions S."/>
        </authorList>
    </citation>
    <scope>NUCLEOTIDE SEQUENCE [LARGE SCALE GENOMIC DNA]</scope>
    <source>
        <strain evidence="2">DSM 45423</strain>
    </source>
</reference>
<dbReference type="OrthoDB" id="9182871at2"/>
<gene>
    <name evidence="1" type="ORF">SAMN04488107_0556</name>
</gene>
<name>A0A239A4K5_9ACTN</name>
<dbReference type="PANTHER" id="PTHR38436">
    <property type="entry name" value="POLYKETIDE CYCLASE SNOAL-LIKE DOMAIN"/>
    <property type="match status" value="1"/>
</dbReference>
<dbReference type="AlphaFoldDB" id="A0A239A4K5"/>
<dbReference type="InterPro" id="IPR009959">
    <property type="entry name" value="Cyclase_SnoaL-like"/>
</dbReference>
<protein>
    <recommendedName>
        <fullName evidence="3">SnoaL-like domain-containing protein</fullName>
    </recommendedName>
</protein>
<dbReference type="Gene3D" id="3.10.450.50">
    <property type="match status" value="1"/>
</dbReference>
<proteinExistence type="predicted"/>
<dbReference type="Proteomes" id="UP000198386">
    <property type="component" value="Unassembled WGS sequence"/>
</dbReference>
<keyword evidence="2" id="KW-1185">Reference proteome</keyword>
<dbReference type="InterPro" id="IPR032710">
    <property type="entry name" value="NTF2-like_dom_sf"/>
</dbReference>
<evidence type="ECO:0000313" key="1">
    <source>
        <dbReference type="EMBL" id="SNR90587.1"/>
    </source>
</evidence>
<evidence type="ECO:0000313" key="2">
    <source>
        <dbReference type="Proteomes" id="UP000198386"/>
    </source>
</evidence>
<dbReference type="PANTHER" id="PTHR38436:SF1">
    <property type="entry name" value="ESTER CYCLASE"/>
    <property type="match status" value="1"/>
</dbReference>